<keyword evidence="2" id="KW-1185">Reference proteome</keyword>
<keyword evidence="1" id="KW-0031">Aminopeptidase</keyword>
<dbReference type="Proteomes" id="UP000308600">
    <property type="component" value="Unassembled WGS sequence"/>
</dbReference>
<reference evidence="1 2" key="1">
    <citation type="journal article" date="2019" name="Nat. Ecol. Evol.">
        <title>Megaphylogeny resolves global patterns of mushroom evolution.</title>
        <authorList>
            <person name="Varga T."/>
            <person name="Krizsan K."/>
            <person name="Foldi C."/>
            <person name="Dima B."/>
            <person name="Sanchez-Garcia M."/>
            <person name="Sanchez-Ramirez S."/>
            <person name="Szollosi G.J."/>
            <person name="Szarkandi J.G."/>
            <person name="Papp V."/>
            <person name="Albert L."/>
            <person name="Andreopoulos W."/>
            <person name="Angelini C."/>
            <person name="Antonin V."/>
            <person name="Barry K.W."/>
            <person name="Bougher N.L."/>
            <person name="Buchanan P."/>
            <person name="Buyck B."/>
            <person name="Bense V."/>
            <person name="Catcheside P."/>
            <person name="Chovatia M."/>
            <person name="Cooper J."/>
            <person name="Damon W."/>
            <person name="Desjardin D."/>
            <person name="Finy P."/>
            <person name="Geml J."/>
            <person name="Haridas S."/>
            <person name="Hughes K."/>
            <person name="Justo A."/>
            <person name="Karasinski D."/>
            <person name="Kautmanova I."/>
            <person name="Kiss B."/>
            <person name="Kocsube S."/>
            <person name="Kotiranta H."/>
            <person name="LaButti K.M."/>
            <person name="Lechner B.E."/>
            <person name="Liimatainen K."/>
            <person name="Lipzen A."/>
            <person name="Lukacs Z."/>
            <person name="Mihaltcheva S."/>
            <person name="Morgado L.N."/>
            <person name="Niskanen T."/>
            <person name="Noordeloos M.E."/>
            <person name="Ohm R.A."/>
            <person name="Ortiz-Santana B."/>
            <person name="Ovrebo C."/>
            <person name="Racz N."/>
            <person name="Riley R."/>
            <person name="Savchenko A."/>
            <person name="Shiryaev A."/>
            <person name="Soop K."/>
            <person name="Spirin V."/>
            <person name="Szebenyi C."/>
            <person name="Tomsovsky M."/>
            <person name="Tulloss R.E."/>
            <person name="Uehling J."/>
            <person name="Grigoriev I.V."/>
            <person name="Vagvolgyi C."/>
            <person name="Papp T."/>
            <person name="Martin F.M."/>
            <person name="Miettinen O."/>
            <person name="Hibbett D.S."/>
            <person name="Nagy L.G."/>
        </authorList>
    </citation>
    <scope>NUCLEOTIDE SEQUENCE [LARGE SCALE GENOMIC DNA]</scope>
    <source>
        <strain evidence="1 2">NL-1719</strain>
    </source>
</reference>
<gene>
    <name evidence="1" type="ORF">BDN72DRAFT_832492</name>
</gene>
<evidence type="ECO:0000313" key="1">
    <source>
        <dbReference type="EMBL" id="TFK75168.1"/>
    </source>
</evidence>
<protein>
    <submittedName>
        <fullName evidence="1">Leucyl aminopeptidase</fullName>
    </submittedName>
</protein>
<dbReference type="EMBL" id="ML208264">
    <property type="protein sequence ID" value="TFK75168.1"/>
    <property type="molecule type" value="Genomic_DNA"/>
</dbReference>
<proteinExistence type="predicted"/>
<keyword evidence="1" id="KW-0645">Protease</keyword>
<keyword evidence="1" id="KW-0378">Hydrolase</keyword>
<sequence length="894" mass="100359">MASKLEDYRLPKHVKPVHYDITIRTDLEKLAFKGRVLISLDVLADTNEIVLNSSGLTFASTALTCNALGNELLTIDVVDDTARERVKFTSTSVLPKGSKALLKVVFDGPLTNSMQGYYKSAWQYEGKTSYYALTQFEPIAARRAFPCWDEPALKATFSIALISRLNTVNISNMPATSEDQLTPNSSHEEVNSFLTTEELTQGQWKITKFQTTPVMSTYLVAYANGEFEYLETTTVLPLKNRVLPLKIYTTKDSLKQAQFALDVKAKVLPLLEQAFGVEFPLPKLDTLIAHDFDAGAMENWGLITGRTTAFLLDPENSDLQARKYVATTQSHEVSHMWFGDITTMEWWTYLYLKEGFATLVGEVIIPDKIFPEWKLDSEFITDHLNTALKLDAKLSSHPIEVDCSDASRIGQIFDDLSYSKAASVLRMLSHYVGEDKFLAGVSLYLKDHLYGNSITKDLWDGIAKETGLDVVALMDDWVSKIGYPVVSVTDTSDGIHVRQDRFLDTGIPGPEHNETVWHIPLSILTVDAAGKPEKQAVVLDTREKTYALDTTKPFKLNAGVYGVYRVHYTPERLAKIAKEASQDNSLFSLNDRVGLVIDATALSQAGLAKLSSTLTLIDTLKSEKEYLVWQAISQTLSGTASIWRENQSVPNNLNAFRRALFVPIVQRLGCDYPTNESLDDKKLRTTAITGAAAAGDQSVIDELKRRFALRSDPSSIPADLQRIIYTTAVKYGGKEEYDAVFAIYTSPQTPTQKTAAINALGATRDPGLLQATFETLLNNSRDQDVTYFFRGFSNNYKVQRTVLNFYEENYDHFDKRFAGNNKMSYLVELVYNSFSTQADYDNTVKFFDGKDTSKYSYALEQSLDNIRTRKAYIERSTDDLVKWLNRWNSEKAAL</sequence>
<evidence type="ECO:0000313" key="2">
    <source>
        <dbReference type="Proteomes" id="UP000308600"/>
    </source>
</evidence>
<name>A0ACD3BAS9_9AGAR</name>
<accession>A0ACD3BAS9</accession>
<organism evidence="1 2">
    <name type="scientific">Pluteus cervinus</name>
    <dbReference type="NCBI Taxonomy" id="181527"/>
    <lineage>
        <taxon>Eukaryota</taxon>
        <taxon>Fungi</taxon>
        <taxon>Dikarya</taxon>
        <taxon>Basidiomycota</taxon>
        <taxon>Agaricomycotina</taxon>
        <taxon>Agaricomycetes</taxon>
        <taxon>Agaricomycetidae</taxon>
        <taxon>Agaricales</taxon>
        <taxon>Pluteineae</taxon>
        <taxon>Pluteaceae</taxon>
        <taxon>Pluteus</taxon>
    </lineage>
</organism>